<gene>
    <name evidence="1" type="ORF">SAMN04244573_02559</name>
</gene>
<name>A0A1H9K455_9GAMM</name>
<sequence>MNICKCFQCNTCGTKIDCRIGMSNRDIQPFQFACPECEERISFVFGQPDGELQGAKDLEDFETPFNGDNPFVDLHLDFPAYFGKYVMGMTTFLRVTGEIGSEAYRHLNYRLHMLNMLYPMQKDLRSVITQYKRGDIDNFDKACSRIPGISLKSHQKEDVLAALYSATSIMSSPFTIHEYNAEISEQAPKLIRWLHQSHPEKTLAFIENILDNGFLKNLHNDCLSLYPKLVTMDLPFRPAFFYDYADNEDLGRIPARISTADFDICSNYYKDLAEVFARQLTLLAGLNNLIKRGDSDLFEPSLKLTKSKKVRPELECLNSFANVDLGSKIGFIDDCFYRIDMDAIDNKLRNGIAHYKYDYKESLQIITYYPSKEGMSREKYHEISFMDFIRKSLLLFREVHGVNHIIKAALYYCVLILKKDI</sequence>
<dbReference type="EMBL" id="FOFJ01000022">
    <property type="protein sequence ID" value="SEQ93625.1"/>
    <property type="molecule type" value="Genomic_DNA"/>
</dbReference>
<organism evidence="1 2">
    <name type="scientific">Azotobacter beijerinckii</name>
    <dbReference type="NCBI Taxonomy" id="170623"/>
    <lineage>
        <taxon>Bacteria</taxon>
        <taxon>Pseudomonadati</taxon>
        <taxon>Pseudomonadota</taxon>
        <taxon>Gammaproteobacteria</taxon>
        <taxon>Pseudomonadales</taxon>
        <taxon>Pseudomonadaceae</taxon>
        <taxon>Azotobacter</taxon>
    </lineage>
</organism>
<dbReference type="Proteomes" id="UP000199267">
    <property type="component" value="Unassembled WGS sequence"/>
</dbReference>
<protein>
    <submittedName>
        <fullName evidence="1">Uncharacterized protein</fullName>
    </submittedName>
</protein>
<evidence type="ECO:0000313" key="1">
    <source>
        <dbReference type="EMBL" id="SEQ93625.1"/>
    </source>
</evidence>
<proteinExistence type="predicted"/>
<evidence type="ECO:0000313" key="2">
    <source>
        <dbReference type="Proteomes" id="UP000199267"/>
    </source>
</evidence>
<dbReference type="AlphaFoldDB" id="A0A1H9K455"/>
<accession>A0A1H9K455</accession>
<reference evidence="1 2" key="1">
    <citation type="submission" date="2016-10" db="EMBL/GenBank/DDBJ databases">
        <authorList>
            <person name="de Groot N.N."/>
        </authorList>
    </citation>
    <scope>NUCLEOTIDE SEQUENCE [LARGE SCALE GENOMIC DNA]</scope>
    <source>
        <strain evidence="1 2">DSM 378</strain>
    </source>
</reference>